<feature type="region of interest" description="Disordered" evidence="1">
    <location>
        <begin position="118"/>
        <end position="137"/>
    </location>
</feature>
<dbReference type="PANTHER" id="PTHR43546">
    <property type="entry name" value="UPF0173 METAL-DEPENDENT HYDROLASE MJ1163-RELATED"/>
    <property type="match status" value="1"/>
</dbReference>
<dbReference type="InterPro" id="IPR036866">
    <property type="entry name" value="RibonucZ/Hydroxyglut_hydro"/>
</dbReference>
<name>A0ABR4K2W8_9EURO</name>
<evidence type="ECO:0000313" key="2">
    <source>
        <dbReference type="EMBL" id="KAL2846681.1"/>
    </source>
</evidence>
<keyword evidence="3" id="KW-1185">Reference proteome</keyword>
<accession>A0ABR4K2W8</accession>
<evidence type="ECO:0000313" key="3">
    <source>
        <dbReference type="Proteomes" id="UP001610446"/>
    </source>
</evidence>
<protein>
    <recommendedName>
        <fullName evidence="4">Metallo-beta-lactamase domain-containing protein</fullName>
    </recommendedName>
</protein>
<dbReference type="Proteomes" id="UP001610446">
    <property type="component" value="Unassembled WGS sequence"/>
</dbReference>
<evidence type="ECO:0000256" key="1">
    <source>
        <dbReference type="SAM" id="MobiDB-lite"/>
    </source>
</evidence>
<sequence length="347" mass="38354">MSEQKPTLEWFGATTFRLKANGVTLFLDSWLERPSPLKSYLSIDQVDECDYILISHAHFDHLPGTDRLAKKTGAIVIGNGEAITVMREAGVPEAQLIPVAGGERIPLFTKAQRDEATKAAVTGSTAGPRGPPQPDENDARLVIHAWPSLHCLGLPVDHRDIPETIDTATVYEGALSKYSCTLDLTRALTYGFGSLIKAPQLPPWMTEDMKSFIGYMKDREQNRYSFYDGGQILYNILIGKKTLLWNGHLGGYEGIMRDIEPRPDVAVLGIAGRGNLNGRPFDGSAAEFAVKEVQWLGEPSKIVWCLHDEGAINPKFIKTEAATEQVEAETKSKVFTLDHGRVWDIFS</sequence>
<dbReference type="PANTHER" id="PTHR43546:SF3">
    <property type="entry name" value="UPF0173 METAL-DEPENDENT HYDROLASE MJ1163"/>
    <property type="match status" value="1"/>
</dbReference>
<evidence type="ECO:0008006" key="4">
    <source>
        <dbReference type="Google" id="ProtNLM"/>
    </source>
</evidence>
<proteinExistence type="predicted"/>
<dbReference type="SUPFAM" id="SSF56281">
    <property type="entry name" value="Metallo-hydrolase/oxidoreductase"/>
    <property type="match status" value="2"/>
</dbReference>
<comment type="caution">
    <text evidence="2">The sequence shown here is derived from an EMBL/GenBank/DDBJ whole genome shotgun (WGS) entry which is preliminary data.</text>
</comment>
<dbReference type="Gene3D" id="3.60.15.10">
    <property type="entry name" value="Ribonuclease Z/Hydroxyacylglutathione hydrolase-like"/>
    <property type="match status" value="1"/>
</dbReference>
<dbReference type="Pfam" id="PF13483">
    <property type="entry name" value="Lactamase_B_3"/>
    <property type="match status" value="1"/>
</dbReference>
<dbReference type="EMBL" id="JBFXLU010000061">
    <property type="protein sequence ID" value="KAL2846681.1"/>
    <property type="molecule type" value="Genomic_DNA"/>
</dbReference>
<reference evidence="2 3" key="1">
    <citation type="submission" date="2024-07" db="EMBL/GenBank/DDBJ databases">
        <title>Section-level genome sequencing and comparative genomics of Aspergillus sections Usti and Cavernicolus.</title>
        <authorList>
            <consortium name="Lawrence Berkeley National Laboratory"/>
            <person name="Nybo J.L."/>
            <person name="Vesth T.C."/>
            <person name="Theobald S."/>
            <person name="Frisvad J.C."/>
            <person name="Larsen T.O."/>
            <person name="Kjaerboelling I."/>
            <person name="Rothschild-Mancinelli K."/>
            <person name="Lyhne E.K."/>
            <person name="Kogle M.E."/>
            <person name="Barry K."/>
            <person name="Clum A."/>
            <person name="Na H."/>
            <person name="Ledsgaard L."/>
            <person name="Lin J."/>
            <person name="Lipzen A."/>
            <person name="Kuo A."/>
            <person name="Riley R."/>
            <person name="Mondo S."/>
            <person name="Labutti K."/>
            <person name="Haridas S."/>
            <person name="Pangalinan J."/>
            <person name="Salamov A.A."/>
            <person name="Simmons B.A."/>
            <person name="Magnuson J.K."/>
            <person name="Chen J."/>
            <person name="Drula E."/>
            <person name="Henrissat B."/>
            <person name="Wiebenga A."/>
            <person name="Lubbers R.J."/>
            <person name="Gomes A.C."/>
            <person name="Makela M.R."/>
            <person name="Stajich J."/>
            <person name="Grigoriev I.V."/>
            <person name="Mortensen U.H."/>
            <person name="De Vries R.P."/>
            <person name="Baker S.E."/>
            <person name="Andersen M.R."/>
        </authorList>
    </citation>
    <scope>NUCLEOTIDE SEQUENCE [LARGE SCALE GENOMIC DNA]</scope>
    <source>
        <strain evidence="2 3">CBS 123904</strain>
    </source>
</reference>
<gene>
    <name evidence="2" type="ORF">BJY01DRAFT_263245</name>
</gene>
<organism evidence="2 3">
    <name type="scientific">Aspergillus pseudoustus</name>
    <dbReference type="NCBI Taxonomy" id="1810923"/>
    <lineage>
        <taxon>Eukaryota</taxon>
        <taxon>Fungi</taxon>
        <taxon>Dikarya</taxon>
        <taxon>Ascomycota</taxon>
        <taxon>Pezizomycotina</taxon>
        <taxon>Eurotiomycetes</taxon>
        <taxon>Eurotiomycetidae</taxon>
        <taxon>Eurotiales</taxon>
        <taxon>Aspergillaceae</taxon>
        <taxon>Aspergillus</taxon>
        <taxon>Aspergillus subgen. Nidulantes</taxon>
    </lineage>
</organism>
<dbReference type="InterPro" id="IPR050114">
    <property type="entry name" value="UPF0173_UPF0282_UlaG_hydrolase"/>
</dbReference>